<dbReference type="EMBL" id="AOEX01000026">
    <property type="protein sequence ID" value="EME65948.1"/>
    <property type="molecule type" value="Genomic_DNA"/>
</dbReference>
<comment type="caution">
    <text evidence="1">The sequence shown here is derived from an EMBL/GenBank/DDBJ whole genome shotgun (WGS) entry which is preliminary data.</text>
</comment>
<dbReference type="RefSeq" id="WP_003935483.1">
    <property type="nucleotide sequence ID" value="NZ_AOEX01000026.1"/>
</dbReference>
<evidence type="ECO:0000313" key="2">
    <source>
        <dbReference type="Proteomes" id="UP000011731"/>
    </source>
</evidence>
<name>M2ZZ09_9NOCA</name>
<gene>
    <name evidence="1" type="ORF">G352_06923</name>
</gene>
<dbReference type="Proteomes" id="UP000011731">
    <property type="component" value="Unassembled WGS sequence"/>
</dbReference>
<reference evidence="1 2" key="1">
    <citation type="journal article" date="2013" name="Genome Announc.">
        <title>Draft Genome Sequence of Rhodococcus ruber Strain BKS 20-38.</title>
        <authorList>
            <person name="Bala M."/>
            <person name="Kumar S."/>
            <person name="Raghava G.P."/>
            <person name="Mayilraj S."/>
        </authorList>
    </citation>
    <scope>NUCLEOTIDE SEQUENCE [LARGE SCALE GENOMIC DNA]</scope>
    <source>
        <strain evidence="1 2">BKS 20-38</strain>
    </source>
</reference>
<accession>M2ZZ09</accession>
<proteinExistence type="predicted"/>
<protein>
    <submittedName>
        <fullName evidence="1">Uncharacterized protein</fullName>
    </submittedName>
</protein>
<dbReference type="AlphaFoldDB" id="M2ZZ09"/>
<sequence>MTERQRVALEHTGWDTPRPGAMGFDYCPCTVHWRNETTGASGAAEPVTDLLPVQTATVTVTATVTLDGACITLQSGTATWHAA</sequence>
<organism evidence="1 2">
    <name type="scientific">Rhodococcus ruber BKS 20-38</name>
    <dbReference type="NCBI Taxonomy" id="1278076"/>
    <lineage>
        <taxon>Bacteria</taxon>
        <taxon>Bacillati</taxon>
        <taxon>Actinomycetota</taxon>
        <taxon>Actinomycetes</taxon>
        <taxon>Mycobacteriales</taxon>
        <taxon>Nocardiaceae</taxon>
        <taxon>Rhodococcus</taxon>
    </lineage>
</organism>
<evidence type="ECO:0000313" key="1">
    <source>
        <dbReference type="EMBL" id="EME65948.1"/>
    </source>
</evidence>
<keyword evidence="2" id="KW-1185">Reference proteome</keyword>
<dbReference type="PATRIC" id="fig|1278076.4.peg.1441"/>